<dbReference type="InterPro" id="IPR004344">
    <property type="entry name" value="TTL/TTLL_fam"/>
</dbReference>
<dbReference type="OrthoDB" id="202825at2759"/>
<dbReference type="PROSITE" id="PS51221">
    <property type="entry name" value="TTL"/>
    <property type="match status" value="1"/>
</dbReference>
<feature type="region of interest" description="Disordered" evidence="4">
    <location>
        <begin position="544"/>
        <end position="571"/>
    </location>
</feature>
<dbReference type="GO" id="GO:0036064">
    <property type="term" value="C:ciliary basal body"/>
    <property type="evidence" value="ECO:0007669"/>
    <property type="project" value="TreeGrafter"/>
</dbReference>
<dbReference type="AlphaFoldDB" id="A0A0R3W3P8"/>
<protein>
    <submittedName>
        <fullName evidence="7">Tubulin tyrosine ligase</fullName>
    </submittedName>
</protein>
<evidence type="ECO:0000256" key="4">
    <source>
        <dbReference type="SAM" id="MobiDB-lite"/>
    </source>
</evidence>
<keyword evidence="3" id="KW-0067">ATP-binding</keyword>
<proteinExistence type="predicted"/>
<dbReference type="GO" id="GO:0070740">
    <property type="term" value="F:tubulin-glutamic acid ligase activity"/>
    <property type="evidence" value="ECO:0007669"/>
    <property type="project" value="TreeGrafter"/>
</dbReference>
<dbReference type="SUPFAM" id="SSF56059">
    <property type="entry name" value="Glutathione synthetase ATP-binding domain-like"/>
    <property type="match status" value="1"/>
</dbReference>
<evidence type="ECO:0000256" key="3">
    <source>
        <dbReference type="ARBA" id="ARBA00022840"/>
    </source>
</evidence>
<dbReference type="GO" id="GO:0005524">
    <property type="term" value="F:ATP binding"/>
    <property type="evidence" value="ECO:0007669"/>
    <property type="project" value="UniProtKB-KW"/>
</dbReference>
<dbReference type="PANTHER" id="PTHR12241:SF154">
    <property type="entry name" value="TUBULIN POLYGLUTAMYLASE TTLL11"/>
    <property type="match status" value="1"/>
</dbReference>
<dbReference type="PANTHER" id="PTHR12241">
    <property type="entry name" value="TUBULIN POLYGLUTAMYLASE"/>
    <property type="match status" value="1"/>
</dbReference>
<evidence type="ECO:0000256" key="1">
    <source>
        <dbReference type="ARBA" id="ARBA00022598"/>
    </source>
</evidence>
<dbReference type="Pfam" id="PF03133">
    <property type="entry name" value="TTL"/>
    <property type="match status" value="1"/>
</dbReference>
<keyword evidence="1" id="KW-0436">Ligase</keyword>
<name>A0A0R3W3P8_TAEAS</name>
<keyword evidence="2" id="KW-0547">Nucleotide-binding</keyword>
<keyword evidence="6" id="KW-1185">Reference proteome</keyword>
<feature type="compositionally biased region" description="Polar residues" evidence="4">
    <location>
        <begin position="547"/>
        <end position="557"/>
    </location>
</feature>
<gene>
    <name evidence="5" type="ORF">TASK_LOCUS4569</name>
</gene>
<accession>A0A0R3W3P8</accession>
<organism evidence="7">
    <name type="scientific">Taenia asiatica</name>
    <name type="common">Asian tapeworm</name>
    <dbReference type="NCBI Taxonomy" id="60517"/>
    <lineage>
        <taxon>Eukaryota</taxon>
        <taxon>Metazoa</taxon>
        <taxon>Spiralia</taxon>
        <taxon>Lophotrochozoa</taxon>
        <taxon>Platyhelminthes</taxon>
        <taxon>Cestoda</taxon>
        <taxon>Eucestoda</taxon>
        <taxon>Cyclophyllidea</taxon>
        <taxon>Taeniidae</taxon>
        <taxon>Taenia</taxon>
    </lineage>
</organism>
<evidence type="ECO:0000256" key="2">
    <source>
        <dbReference type="ARBA" id="ARBA00022741"/>
    </source>
</evidence>
<dbReference type="GO" id="GO:0000226">
    <property type="term" value="P:microtubule cytoskeleton organization"/>
    <property type="evidence" value="ECO:0007669"/>
    <property type="project" value="TreeGrafter"/>
</dbReference>
<evidence type="ECO:0000313" key="5">
    <source>
        <dbReference type="EMBL" id="VDK33646.1"/>
    </source>
</evidence>
<evidence type="ECO:0000313" key="6">
    <source>
        <dbReference type="Proteomes" id="UP000282613"/>
    </source>
</evidence>
<dbReference type="GO" id="GO:0015631">
    <property type="term" value="F:tubulin binding"/>
    <property type="evidence" value="ECO:0007669"/>
    <property type="project" value="TreeGrafter"/>
</dbReference>
<evidence type="ECO:0000313" key="7">
    <source>
        <dbReference type="WBParaSite" id="TASK_0000456801-mRNA-1"/>
    </source>
</evidence>
<dbReference type="Proteomes" id="UP000282613">
    <property type="component" value="Unassembled WGS sequence"/>
</dbReference>
<feature type="region of interest" description="Disordered" evidence="4">
    <location>
        <begin position="597"/>
        <end position="619"/>
    </location>
</feature>
<sequence length="724" mass="81908">TEEQDRDITWNAAYFFKKDRSRNSYVNKYPGIHCLLTKISLFKCLEFQRRLFPKAYDFYPPTWFLPHQYDEWASYVTKHKTGTVTYIVKPSGGTQGKGIYLVQSPKEYCKEQINGRGNGSRNDNEAVMDPTVCLGADSMGYLAAKEVVQQYEDTPVLVSGFKADLRIYVVLESIKPLRIHVYRDGLVRLASQRYHIPDPMNMRNSKMHLTNYSINKFPDSVDPEASSQLEAAATGLTTASVRGGSHSDAECLNPICAETKTNWQCKRRLHHFLQAGRFATGSNLTPTTFWPKVDELVRNTVFALVPYLRIAYWAECGGYGVADSGSANSKDPPQCFQIRLILIRKNPFLFVGPKIFGFDLLLVEPDCRPVLLEVNSSPSLRIDCMRPLVRYPSVAARQGLSPDIVVNSPKYSAFFRSRVDEAVKLGLLKATLLLMGVDESVCDYANTIGNGDKSGKDINGIDECLISSDFTCFIFSLRKARNRLHCIYAEDDIYPTSTGIFAENEREYEPNASHNEKVQFPQSFPTFKPSPLSLENMEKLSLDERQSLQGDSKSNESGFHEYPQPSPPITNSVAHLRMVDRLAEIFIHILSIRRPQCSHQKPPETVDDIGQRSHTSRSRPNNTLSFVIYVDPNGKTVSSHFTTTNNGTNEAQAIVEVPIPRMDFTSFRMFTQRCKLKSAGISIREVDILYMKHRLHWFRVFEPDSPSADTGRLLSLSTYISYSN</sequence>
<reference evidence="7" key="1">
    <citation type="submission" date="2017-02" db="UniProtKB">
        <authorList>
            <consortium name="WormBaseParasite"/>
        </authorList>
    </citation>
    <scope>IDENTIFICATION</scope>
</reference>
<dbReference type="EMBL" id="UYRS01018357">
    <property type="protein sequence ID" value="VDK33646.1"/>
    <property type="molecule type" value="Genomic_DNA"/>
</dbReference>
<dbReference type="Gene3D" id="3.30.470.20">
    <property type="entry name" value="ATP-grasp fold, B domain"/>
    <property type="match status" value="1"/>
</dbReference>
<reference evidence="5 6" key="2">
    <citation type="submission" date="2018-11" db="EMBL/GenBank/DDBJ databases">
        <authorList>
            <consortium name="Pathogen Informatics"/>
        </authorList>
    </citation>
    <scope>NUCLEOTIDE SEQUENCE [LARGE SCALE GENOMIC DNA]</scope>
</reference>
<dbReference type="WBParaSite" id="TASK_0000456801-mRNA-1">
    <property type="protein sequence ID" value="TASK_0000456801-mRNA-1"/>
    <property type="gene ID" value="TASK_0000456801"/>
</dbReference>